<comment type="caution">
    <text evidence="1">The sequence shown here is derived from an EMBL/GenBank/DDBJ whole genome shotgun (WGS) entry which is preliminary data.</text>
</comment>
<organism evidence="1 2">
    <name type="scientific">Streptomyces sp. 900129855</name>
    <dbReference type="NCBI Taxonomy" id="3155129"/>
    <lineage>
        <taxon>Bacteria</taxon>
        <taxon>Bacillati</taxon>
        <taxon>Actinomycetota</taxon>
        <taxon>Actinomycetes</taxon>
        <taxon>Kitasatosporales</taxon>
        <taxon>Streptomycetaceae</taxon>
        <taxon>Streptomyces</taxon>
    </lineage>
</organism>
<gene>
    <name evidence="1" type="ORF">AB0E89_40565</name>
</gene>
<dbReference type="EMBL" id="JBEZVE010000031">
    <property type="protein sequence ID" value="MEU3786754.1"/>
    <property type="molecule type" value="Genomic_DNA"/>
</dbReference>
<evidence type="ECO:0000313" key="2">
    <source>
        <dbReference type="Proteomes" id="UP001550739"/>
    </source>
</evidence>
<proteinExistence type="predicted"/>
<dbReference type="InterPro" id="IPR010281">
    <property type="entry name" value="DUF885"/>
</dbReference>
<dbReference type="Pfam" id="PF05960">
    <property type="entry name" value="DUF885"/>
    <property type="match status" value="1"/>
</dbReference>
<dbReference type="PANTHER" id="PTHR33361">
    <property type="entry name" value="GLR0591 PROTEIN"/>
    <property type="match status" value="1"/>
</dbReference>
<dbReference type="PANTHER" id="PTHR33361:SF2">
    <property type="entry name" value="DUF885 DOMAIN-CONTAINING PROTEIN"/>
    <property type="match status" value="1"/>
</dbReference>
<dbReference type="Proteomes" id="UP001550739">
    <property type="component" value="Unassembled WGS sequence"/>
</dbReference>
<accession>A0ABV2ZVZ9</accession>
<reference evidence="1 2" key="1">
    <citation type="submission" date="2024-06" db="EMBL/GenBank/DDBJ databases">
        <title>The Natural Products Discovery Center: Release of the First 8490 Sequenced Strains for Exploring Actinobacteria Biosynthetic Diversity.</title>
        <authorList>
            <person name="Kalkreuter E."/>
            <person name="Kautsar S.A."/>
            <person name="Yang D."/>
            <person name="Bader C.D."/>
            <person name="Teijaro C.N."/>
            <person name="Fluegel L."/>
            <person name="Davis C.M."/>
            <person name="Simpson J.R."/>
            <person name="Lauterbach L."/>
            <person name="Steele A.D."/>
            <person name="Gui C."/>
            <person name="Meng S."/>
            <person name="Li G."/>
            <person name="Viehrig K."/>
            <person name="Ye F."/>
            <person name="Su P."/>
            <person name="Kiefer A.F."/>
            <person name="Nichols A."/>
            <person name="Cepeda A.J."/>
            <person name="Yan W."/>
            <person name="Fan B."/>
            <person name="Jiang Y."/>
            <person name="Adhikari A."/>
            <person name="Zheng C.-J."/>
            <person name="Schuster L."/>
            <person name="Cowan T.M."/>
            <person name="Smanski M.J."/>
            <person name="Chevrette M.G."/>
            <person name="De Carvalho L.P.S."/>
            <person name="Shen B."/>
        </authorList>
    </citation>
    <scope>NUCLEOTIDE SEQUENCE [LARGE SCALE GENOMIC DNA]</scope>
    <source>
        <strain evidence="1 2">NPDC033843</strain>
    </source>
</reference>
<sequence length="571" mass="63558">MSQTNSPLPREVADAYVDDLIALDPVTGTYLGVKNSSSRLPDLSPAGQEAIARLARDTLAKLDEAERRPGADSDIERRCARLLRERLTAELGVHEADEGLRSVGNMGTPAHHVREVFTVTPAQTEEDWTAIAERLRAVPAALAGYRESLTLGLERKLYAAPRPTATFVEQLTQWSDTDGAGLGWFEDFVATGVEALSAALPEALRAELDEAARAATAAVVQLRDWVRDVYAPTAEGAPNTVGRERYARWSRYYNGTDLDLDEAYAYGWAEYHRLLAEMKQEAERILPGAATPWVALAHLDEHGKHIEGVDEVRDWLQGLMDQAIDALDGTHFELAERVRRVESRIAPPGSAAAPYYTPPSEDFSRPGRTWLPTMERTRFPVYDLVSTWYHEGVPGHHLQLAQWTHIAANLSRYQASIGMVSANAEGWALYAERLMDELGFLTDAEQRLGYLDAQMMRATRVIIDIGMHLELEIPADSPFHPGERWTPELAQEFFGAHSSRPADFVESELTRYLTIPGQAIGYKLGERAWLLGREKARQRHGDAFDLKSWHMAALSQGSLGLDDLVDELARL</sequence>
<dbReference type="RefSeq" id="WP_334583065.1">
    <property type="nucleotide sequence ID" value="NZ_JBEZVE010000031.1"/>
</dbReference>
<protein>
    <submittedName>
        <fullName evidence="1">DUF885 domain-containing protein</fullName>
    </submittedName>
</protein>
<name>A0ABV2ZVZ9_9ACTN</name>
<keyword evidence="2" id="KW-1185">Reference proteome</keyword>
<evidence type="ECO:0000313" key="1">
    <source>
        <dbReference type="EMBL" id="MEU3786754.1"/>
    </source>
</evidence>